<dbReference type="GO" id="GO:0005634">
    <property type="term" value="C:nucleus"/>
    <property type="evidence" value="ECO:0007669"/>
    <property type="project" value="InterPro"/>
</dbReference>
<proteinExistence type="predicted"/>
<dbReference type="InterPro" id="IPR053729">
    <property type="entry name" value="MAD2L1BP_domain_sf"/>
</dbReference>
<evidence type="ECO:0000313" key="3">
    <source>
        <dbReference type="Proteomes" id="UP001385951"/>
    </source>
</evidence>
<dbReference type="AlphaFoldDB" id="A0AAW0GH57"/>
<dbReference type="Gene3D" id="3.30.900.20">
    <property type="match status" value="1"/>
</dbReference>
<evidence type="ECO:0000256" key="1">
    <source>
        <dbReference type="SAM" id="MobiDB-lite"/>
    </source>
</evidence>
<name>A0AAW0GH57_9APHY</name>
<feature type="compositionally biased region" description="Low complexity" evidence="1">
    <location>
        <begin position="19"/>
        <end position="35"/>
    </location>
</feature>
<dbReference type="PANTHER" id="PTHR15681">
    <property type="entry name" value="MAD2L1-BINDING PROTEIN"/>
    <property type="match status" value="1"/>
</dbReference>
<evidence type="ECO:0000313" key="2">
    <source>
        <dbReference type="EMBL" id="KAK7691094.1"/>
    </source>
</evidence>
<dbReference type="InterPro" id="IPR009511">
    <property type="entry name" value="MAD1/Cdc20-bound-Mad2-bd"/>
</dbReference>
<feature type="region of interest" description="Disordered" evidence="1">
    <location>
        <begin position="443"/>
        <end position="462"/>
    </location>
</feature>
<dbReference type="Proteomes" id="UP001385951">
    <property type="component" value="Unassembled WGS sequence"/>
</dbReference>
<comment type="caution">
    <text evidence="2">The sequence shown here is derived from an EMBL/GenBank/DDBJ whole genome shotgun (WGS) entry which is preliminary data.</text>
</comment>
<accession>A0AAW0GH57</accession>
<feature type="region of interest" description="Disordered" evidence="1">
    <location>
        <begin position="1"/>
        <end position="54"/>
    </location>
</feature>
<feature type="region of interest" description="Disordered" evidence="1">
    <location>
        <begin position="202"/>
        <end position="317"/>
    </location>
</feature>
<gene>
    <name evidence="2" type="ORF">QCA50_006197</name>
</gene>
<organism evidence="2 3">
    <name type="scientific">Cerrena zonata</name>
    <dbReference type="NCBI Taxonomy" id="2478898"/>
    <lineage>
        <taxon>Eukaryota</taxon>
        <taxon>Fungi</taxon>
        <taxon>Dikarya</taxon>
        <taxon>Basidiomycota</taxon>
        <taxon>Agaricomycotina</taxon>
        <taxon>Agaricomycetes</taxon>
        <taxon>Polyporales</taxon>
        <taxon>Cerrenaceae</taxon>
        <taxon>Cerrena</taxon>
    </lineage>
</organism>
<feature type="compositionally biased region" description="Polar residues" evidence="1">
    <location>
        <begin position="1"/>
        <end position="10"/>
    </location>
</feature>
<feature type="compositionally biased region" description="Acidic residues" evidence="1">
    <location>
        <begin position="219"/>
        <end position="239"/>
    </location>
</feature>
<keyword evidence="3" id="KW-1185">Reference proteome</keyword>
<feature type="compositionally biased region" description="Polar residues" evidence="1">
    <location>
        <begin position="301"/>
        <end position="317"/>
    </location>
</feature>
<protein>
    <submittedName>
        <fullName evidence="2">Uncharacterized protein</fullName>
    </submittedName>
</protein>
<dbReference type="GO" id="GO:0007096">
    <property type="term" value="P:regulation of exit from mitosis"/>
    <property type="evidence" value="ECO:0007669"/>
    <property type="project" value="InterPro"/>
</dbReference>
<reference evidence="2 3" key="1">
    <citation type="submission" date="2022-09" db="EMBL/GenBank/DDBJ databases">
        <authorList>
            <person name="Palmer J.M."/>
        </authorList>
    </citation>
    <scope>NUCLEOTIDE SEQUENCE [LARGE SCALE GENOMIC DNA]</scope>
    <source>
        <strain evidence="2 3">DSM 7382</strain>
    </source>
</reference>
<dbReference type="EMBL" id="JASBNA010000006">
    <property type="protein sequence ID" value="KAK7691094.1"/>
    <property type="molecule type" value="Genomic_DNA"/>
</dbReference>
<dbReference type="PANTHER" id="PTHR15681:SF1">
    <property type="entry name" value="MAD2L1-BINDING PROTEIN"/>
    <property type="match status" value="1"/>
</dbReference>
<sequence length="480" mass="51617">MLLSPSTAPPSATKEGHSSPKSLSVTRSSSSPLRVLADKTNGSTHDNNRQETVVPRKFKIPAMILDTESISTAMAARLASSLIGHVLFLKSQIPFPVAQLSRMSNSSNNKASKKREEFINAIDTLSSHLITTFAALSTAFDQRGTIPSLAGTENANKSSVLCSSGKSPLPAHLAIVLGPSVGAAKARVMFVVDGLEVKTLGAKETTKESASRSPSPSLENEETSSSDSESEYQDCEESQVDSCDSESGSEPPLSRSPSPCPSEASSGPETACEPTPVPPPVAPKFVPFCETPSAPPPRTLMQKSLPLSTRPSPLQQSVSVPGRTILAPRVHESPLPSFEEEQQTLRAGDRLLSRTLANACAEDDGGISAELASTQMHILIRAPRRFNHPAWVPKQNLTRSLENTLDTFLKDSIIHEGEESSNQKKRAPRVGIKTEGVWVGCKAQTSELPSQKKEDGELSDEEDEMIWWAWDGKIAGFSEW</sequence>
<feature type="compositionally biased region" description="Low complexity" evidence="1">
    <location>
        <begin position="245"/>
        <end position="274"/>
    </location>
</feature>